<sequence length="482" mass="52752">MKRIRAILLCFLLVFFVSACGSVVSPSPAASAAVPQRPEPTPAPDYSLQAAEAANTCVVNMFTLGYDDARVTRFDFNSDGVEDWLVFKQTENPQGAWLTLDGSEPAYCPVILYDSSAAGDIHLYYSAPLGTAVLNNFYSTAGYSESVYYGFDGFVGAELAYFKSSWDEGDVWQLQGVMCSQEEMDAYIASLSLSEPGESVSVSGYREFSLDLPSEALGDAARKLDALSFASCLASGDIDGDGQADYMFRLSREYYGVECLGELYLMSGSMLTDYDSYAAGTWTDCCLVLSSNSGSPKGCVVFDHLDYEARFREAVFASGVELAGLGADGQYRLRLYSDLMSETAGGWLAYAELMQRVTVTDEALRASLGDEYDVSYGDGYERIYAEEADFIYYRHSEDEPWTVCYMSELAATDRIASGVVFVPDTAGFDDWYCETMFGIAREVATLPELFDMPGDFPSLYSEEVLVDVSGGEITLVTLPYSP</sequence>
<evidence type="ECO:0000256" key="1">
    <source>
        <dbReference type="SAM" id="SignalP"/>
    </source>
</evidence>
<keyword evidence="1" id="KW-0732">Signal</keyword>
<name>A0A9D1DLD9_9FIRM</name>
<comment type="caution">
    <text evidence="2">The sequence shown here is derived from an EMBL/GenBank/DDBJ whole genome shotgun (WGS) entry which is preliminary data.</text>
</comment>
<feature type="signal peptide" evidence="1">
    <location>
        <begin position="1"/>
        <end position="21"/>
    </location>
</feature>
<dbReference type="PROSITE" id="PS51257">
    <property type="entry name" value="PROKAR_LIPOPROTEIN"/>
    <property type="match status" value="1"/>
</dbReference>
<reference evidence="2" key="2">
    <citation type="journal article" date="2021" name="PeerJ">
        <title>Extensive microbial diversity within the chicken gut microbiome revealed by metagenomics and culture.</title>
        <authorList>
            <person name="Gilroy R."/>
            <person name="Ravi A."/>
            <person name="Getino M."/>
            <person name="Pursley I."/>
            <person name="Horton D.L."/>
            <person name="Alikhan N.F."/>
            <person name="Baker D."/>
            <person name="Gharbi K."/>
            <person name="Hall N."/>
            <person name="Watson M."/>
            <person name="Adriaenssens E.M."/>
            <person name="Foster-Nyarko E."/>
            <person name="Jarju S."/>
            <person name="Secka A."/>
            <person name="Antonio M."/>
            <person name="Oren A."/>
            <person name="Chaudhuri R.R."/>
            <person name="La Ragione R."/>
            <person name="Hildebrand F."/>
            <person name="Pallen M.J."/>
        </authorList>
    </citation>
    <scope>NUCLEOTIDE SEQUENCE</scope>
    <source>
        <strain evidence="2">ChiGjej3B3-7149</strain>
    </source>
</reference>
<proteinExistence type="predicted"/>
<evidence type="ECO:0000313" key="3">
    <source>
        <dbReference type="Proteomes" id="UP000824238"/>
    </source>
</evidence>
<organism evidence="2 3">
    <name type="scientific">Candidatus Scatomorpha intestinigallinarum</name>
    <dbReference type="NCBI Taxonomy" id="2840923"/>
    <lineage>
        <taxon>Bacteria</taxon>
        <taxon>Bacillati</taxon>
        <taxon>Bacillota</taxon>
        <taxon>Clostridia</taxon>
        <taxon>Eubacteriales</taxon>
        <taxon>Candidatus Scatomorpha</taxon>
    </lineage>
</organism>
<dbReference type="EMBL" id="DVHH01000124">
    <property type="protein sequence ID" value="HIR54928.1"/>
    <property type="molecule type" value="Genomic_DNA"/>
</dbReference>
<dbReference type="AlphaFoldDB" id="A0A9D1DLD9"/>
<evidence type="ECO:0000313" key="2">
    <source>
        <dbReference type="EMBL" id="HIR54928.1"/>
    </source>
</evidence>
<feature type="chain" id="PRO_5038780511" evidence="1">
    <location>
        <begin position="22"/>
        <end position="482"/>
    </location>
</feature>
<reference evidence="2" key="1">
    <citation type="submission" date="2020-10" db="EMBL/GenBank/DDBJ databases">
        <authorList>
            <person name="Gilroy R."/>
        </authorList>
    </citation>
    <scope>NUCLEOTIDE SEQUENCE</scope>
    <source>
        <strain evidence="2">ChiGjej3B3-7149</strain>
    </source>
</reference>
<protein>
    <submittedName>
        <fullName evidence="2">Uncharacterized protein</fullName>
    </submittedName>
</protein>
<gene>
    <name evidence="2" type="ORF">IAD36_04935</name>
</gene>
<accession>A0A9D1DLD9</accession>
<dbReference type="Proteomes" id="UP000824238">
    <property type="component" value="Unassembled WGS sequence"/>
</dbReference>